<dbReference type="CDD" id="cd07043">
    <property type="entry name" value="STAS_anti-anti-sigma_factors"/>
    <property type="match status" value="1"/>
</dbReference>
<evidence type="ECO:0000313" key="4">
    <source>
        <dbReference type="EMBL" id="GIH95034.1"/>
    </source>
</evidence>
<sequence length="125" mass="13663">MTTLFGPDRGSTFTVSSVQHDDVIVVHVGGELDLRSVPILREHLRRLWGRSGLTAVVMDMADLGFCDSVGLSELITAMKRSEALGMRFALSGVHGVLTRVLNITGLARTFETYDTAEEALRRLSS</sequence>
<gene>
    <name evidence="4" type="primary">rsfB</name>
    <name evidence="4" type="ORF">Psi01_56640</name>
</gene>
<keyword evidence="5" id="KW-1185">Reference proteome</keyword>
<proteinExistence type="inferred from homology"/>
<comment type="caution">
    <text evidence="4">The sequence shown here is derived from an EMBL/GenBank/DDBJ whole genome shotgun (WGS) entry which is preliminary data.</text>
</comment>
<evidence type="ECO:0000259" key="3">
    <source>
        <dbReference type="PROSITE" id="PS50801"/>
    </source>
</evidence>
<dbReference type="NCBIfam" id="TIGR00377">
    <property type="entry name" value="ant_ant_sig"/>
    <property type="match status" value="1"/>
</dbReference>
<dbReference type="EMBL" id="BOOJ01000049">
    <property type="protein sequence ID" value="GIH95034.1"/>
    <property type="molecule type" value="Genomic_DNA"/>
</dbReference>
<feature type="domain" description="STAS" evidence="3">
    <location>
        <begin position="13"/>
        <end position="123"/>
    </location>
</feature>
<organism evidence="4 5">
    <name type="scientific">Planobispora siamensis</name>
    <dbReference type="NCBI Taxonomy" id="936338"/>
    <lineage>
        <taxon>Bacteria</taxon>
        <taxon>Bacillati</taxon>
        <taxon>Actinomycetota</taxon>
        <taxon>Actinomycetes</taxon>
        <taxon>Streptosporangiales</taxon>
        <taxon>Streptosporangiaceae</taxon>
        <taxon>Planobispora</taxon>
    </lineage>
</organism>
<reference evidence="4 5" key="1">
    <citation type="submission" date="2021-01" db="EMBL/GenBank/DDBJ databases">
        <title>Whole genome shotgun sequence of Planobispora siamensis NBRC 107568.</title>
        <authorList>
            <person name="Komaki H."/>
            <person name="Tamura T."/>
        </authorList>
    </citation>
    <scope>NUCLEOTIDE SEQUENCE [LARGE SCALE GENOMIC DNA]</scope>
    <source>
        <strain evidence="4 5">NBRC 107568</strain>
    </source>
</reference>
<dbReference type="PROSITE" id="PS50801">
    <property type="entry name" value="STAS"/>
    <property type="match status" value="1"/>
</dbReference>
<dbReference type="Pfam" id="PF01740">
    <property type="entry name" value="STAS"/>
    <property type="match status" value="1"/>
</dbReference>
<evidence type="ECO:0000256" key="2">
    <source>
        <dbReference type="RuleBase" id="RU003749"/>
    </source>
</evidence>
<evidence type="ECO:0000256" key="1">
    <source>
        <dbReference type="ARBA" id="ARBA00009013"/>
    </source>
</evidence>
<dbReference type="AlphaFoldDB" id="A0A8J3SMH1"/>
<dbReference type="PANTHER" id="PTHR33495">
    <property type="entry name" value="ANTI-SIGMA FACTOR ANTAGONIST TM_1081-RELATED-RELATED"/>
    <property type="match status" value="1"/>
</dbReference>
<dbReference type="Proteomes" id="UP000619788">
    <property type="component" value="Unassembled WGS sequence"/>
</dbReference>
<dbReference type="InterPro" id="IPR036513">
    <property type="entry name" value="STAS_dom_sf"/>
</dbReference>
<comment type="similarity">
    <text evidence="1 2">Belongs to the anti-sigma-factor antagonist family.</text>
</comment>
<dbReference type="Gene3D" id="3.30.750.24">
    <property type="entry name" value="STAS domain"/>
    <property type="match status" value="1"/>
</dbReference>
<dbReference type="GO" id="GO:0043856">
    <property type="term" value="F:anti-sigma factor antagonist activity"/>
    <property type="evidence" value="ECO:0007669"/>
    <property type="project" value="InterPro"/>
</dbReference>
<dbReference type="PANTHER" id="PTHR33495:SF2">
    <property type="entry name" value="ANTI-SIGMA FACTOR ANTAGONIST TM_1081-RELATED"/>
    <property type="match status" value="1"/>
</dbReference>
<accession>A0A8J3SMH1</accession>
<dbReference type="SUPFAM" id="SSF52091">
    <property type="entry name" value="SpoIIaa-like"/>
    <property type="match status" value="1"/>
</dbReference>
<name>A0A8J3SMH1_9ACTN</name>
<dbReference type="InterPro" id="IPR002645">
    <property type="entry name" value="STAS_dom"/>
</dbReference>
<dbReference type="InterPro" id="IPR003658">
    <property type="entry name" value="Anti-sigma_ant"/>
</dbReference>
<dbReference type="RefSeq" id="WP_204067140.1">
    <property type="nucleotide sequence ID" value="NZ_BOOJ01000049.1"/>
</dbReference>
<evidence type="ECO:0000313" key="5">
    <source>
        <dbReference type="Proteomes" id="UP000619788"/>
    </source>
</evidence>
<protein>
    <recommendedName>
        <fullName evidence="2">Anti-sigma factor antagonist</fullName>
    </recommendedName>
</protein>